<keyword evidence="5" id="KW-1185">Reference proteome</keyword>
<evidence type="ECO:0000259" key="3">
    <source>
        <dbReference type="PROSITE" id="PS50158"/>
    </source>
</evidence>
<feature type="domain" description="CCHC-type" evidence="3">
    <location>
        <begin position="106"/>
        <end position="119"/>
    </location>
</feature>
<feature type="compositionally biased region" description="Polar residues" evidence="2">
    <location>
        <begin position="718"/>
        <end position="730"/>
    </location>
</feature>
<keyword evidence="1" id="KW-0862">Zinc</keyword>
<feature type="compositionally biased region" description="Gly residues" evidence="2">
    <location>
        <begin position="440"/>
        <end position="460"/>
    </location>
</feature>
<dbReference type="Gene3D" id="4.10.60.10">
    <property type="entry name" value="Zinc finger, CCHC-type"/>
    <property type="match status" value="1"/>
</dbReference>
<dbReference type="Proteomes" id="UP001231189">
    <property type="component" value="Unassembled WGS sequence"/>
</dbReference>
<dbReference type="GO" id="GO:0003676">
    <property type="term" value="F:nucleic acid binding"/>
    <property type="evidence" value="ECO:0007669"/>
    <property type="project" value="InterPro"/>
</dbReference>
<organism evidence="4 5">
    <name type="scientific">Lolium multiflorum</name>
    <name type="common">Italian ryegrass</name>
    <name type="synonym">Lolium perenne subsp. multiflorum</name>
    <dbReference type="NCBI Taxonomy" id="4521"/>
    <lineage>
        <taxon>Eukaryota</taxon>
        <taxon>Viridiplantae</taxon>
        <taxon>Streptophyta</taxon>
        <taxon>Embryophyta</taxon>
        <taxon>Tracheophyta</taxon>
        <taxon>Spermatophyta</taxon>
        <taxon>Magnoliopsida</taxon>
        <taxon>Liliopsida</taxon>
        <taxon>Poales</taxon>
        <taxon>Poaceae</taxon>
        <taxon>BOP clade</taxon>
        <taxon>Pooideae</taxon>
        <taxon>Poodae</taxon>
        <taxon>Poeae</taxon>
        <taxon>Poeae Chloroplast Group 2 (Poeae type)</taxon>
        <taxon>Loliodinae</taxon>
        <taxon>Loliinae</taxon>
        <taxon>Lolium</taxon>
    </lineage>
</organism>
<dbReference type="InterPro" id="IPR036875">
    <property type="entry name" value="Znf_CCHC_sf"/>
</dbReference>
<evidence type="ECO:0000256" key="2">
    <source>
        <dbReference type="SAM" id="MobiDB-lite"/>
    </source>
</evidence>
<keyword evidence="1" id="KW-0863">Zinc-finger</keyword>
<dbReference type="PANTHER" id="PTHR33087:SF42">
    <property type="entry name" value="DUF4283 DOMAIN-CONTAINING PROTEIN"/>
    <property type="match status" value="1"/>
</dbReference>
<feature type="region of interest" description="Disordered" evidence="2">
    <location>
        <begin position="157"/>
        <end position="210"/>
    </location>
</feature>
<dbReference type="InterPro" id="IPR053253">
    <property type="entry name" value="Sex_diff_modulator"/>
</dbReference>
<dbReference type="AlphaFoldDB" id="A0AAD8W9A7"/>
<proteinExistence type="predicted"/>
<keyword evidence="1" id="KW-0479">Metal-binding</keyword>
<dbReference type="SMART" id="SM00343">
    <property type="entry name" value="ZnF_C2HC"/>
    <property type="match status" value="2"/>
</dbReference>
<reference evidence="4" key="1">
    <citation type="submission" date="2023-07" db="EMBL/GenBank/DDBJ databases">
        <title>A chromosome-level genome assembly of Lolium multiflorum.</title>
        <authorList>
            <person name="Chen Y."/>
            <person name="Copetti D."/>
            <person name="Kolliker R."/>
            <person name="Studer B."/>
        </authorList>
    </citation>
    <scope>NUCLEOTIDE SEQUENCE</scope>
    <source>
        <strain evidence="4">02402/16</strain>
        <tissue evidence="4">Leaf</tissue>
    </source>
</reference>
<feature type="compositionally biased region" description="Pro residues" evidence="2">
    <location>
        <begin position="181"/>
        <end position="205"/>
    </location>
</feature>
<dbReference type="PROSITE" id="PS50158">
    <property type="entry name" value="ZF_CCHC"/>
    <property type="match status" value="1"/>
</dbReference>
<dbReference type="EMBL" id="JAUUTY010000004">
    <property type="protein sequence ID" value="KAK1645617.1"/>
    <property type="molecule type" value="Genomic_DNA"/>
</dbReference>
<evidence type="ECO:0000313" key="5">
    <source>
        <dbReference type="Proteomes" id="UP001231189"/>
    </source>
</evidence>
<evidence type="ECO:0000313" key="4">
    <source>
        <dbReference type="EMBL" id="KAK1645617.1"/>
    </source>
</evidence>
<evidence type="ECO:0000256" key="1">
    <source>
        <dbReference type="PROSITE-ProRule" id="PRU00047"/>
    </source>
</evidence>
<accession>A0AAD8W9A7</accession>
<feature type="region of interest" description="Disordered" evidence="2">
    <location>
        <begin position="1"/>
        <end position="81"/>
    </location>
</feature>
<comment type="caution">
    <text evidence="4">The sequence shown here is derived from an EMBL/GenBank/DDBJ whole genome shotgun (WGS) entry which is preliminary data.</text>
</comment>
<name>A0AAD8W9A7_LOLMU</name>
<gene>
    <name evidence="4" type="ORF">QYE76_063422</name>
</gene>
<sequence>MDSSASHPPGFSRRWEGSSSSASPCRGDHVSGLGISSASSGGSVAAPLVEGGEVAQPEARGRVQDRLGWEQPPPSKKTLWRRRVEARNASGPAAWGAPAQEMEGLCFRCFEPGHRKRDCINAEVCLRCWQRGHPAKGCTRPRSPSSEDELRERALAKMARRRSPVRGMETRAVGRGGVAPAPAPPCPPPPPQSPPLPPPPPPPPALSRLPPMEAWPPISVRPVRAVEQPELVEVGPEEPQLCVVRRTETMGDLEQRLQFAMVASVGGRRPAVTCEQVLAALKWRGVPEGAVSVHAYAPEDFLVIFATAELRDHVASRPPVLVAGAPLSWRPWNRQAQAELVPLKSRVWLILEGIPPHAWDIAVEAIPVARMLAVPEPASGEDLQGRSSATVVREGARRAAKAQAARPILALQYKVLIHVVRVEEEERTSSLRGPGQREPGPGGFQGHGPSGASGGGGEGGQARWAGRDFAWQRGVPDRRAGPGGFPARRRVGGDRQREVEDDDVAAPQPLACGLPCMDSPEPLVVRPAKAGQKVATPVSGVVGQPLHAARDVPEPLVCREPGVECAVAPPLLTGLGVVEKISGERRMDADKPQQEFQTEVGPAAEKMDGFVWQDAVEDLDPEELGRAEAETKEGLLIGEVDALSPSLSSVGSRVGPAVEQCQGGPDEKGLPLGSDVHGGSYFAVSVSIPERIGSRAQPCMVERELFSATGDRGGEDSPSLSYTGPNSSMQMVPRVAGQGREKEQEGVQEVQDQQVSDNRELDRQELARVRGFCASILKTLAPPLLQEIERASKLRAEAEPFTPKRVTRRTVAANTATQVKKASAAENALLKALGICPENLSVREEDLARFRGIFDSPVSDSHLRVLASIFGKELPASFTPQEYCQVAVAAH</sequence>
<feature type="region of interest" description="Disordered" evidence="2">
    <location>
        <begin position="709"/>
        <end position="760"/>
    </location>
</feature>
<feature type="compositionally biased region" description="Basic and acidic residues" evidence="2">
    <location>
        <begin position="59"/>
        <end position="68"/>
    </location>
</feature>
<protein>
    <recommendedName>
        <fullName evidence="3">CCHC-type domain-containing protein</fullName>
    </recommendedName>
</protein>
<feature type="compositionally biased region" description="Low complexity" evidence="2">
    <location>
        <begin position="31"/>
        <end position="43"/>
    </location>
</feature>
<dbReference type="GO" id="GO:0008270">
    <property type="term" value="F:zinc ion binding"/>
    <property type="evidence" value="ECO:0007669"/>
    <property type="project" value="UniProtKB-KW"/>
</dbReference>
<dbReference type="SUPFAM" id="SSF57756">
    <property type="entry name" value="Retrovirus zinc finger-like domains"/>
    <property type="match status" value="1"/>
</dbReference>
<dbReference type="InterPro" id="IPR001878">
    <property type="entry name" value="Znf_CCHC"/>
</dbReference>
<feature type="region of interest" description="Disordered" evidence="2">
    <location>
        <begin position="426"/>
        <end position="501"/>
    </location>
</feature>
<dbReference type="PANTHER" id="PTHR33087">
    <property type="entry name" value="OS07G0539200 PROTEIN"/>
    <property type="match status" value="1"/>
</dbReference>